<proteinExistence type="predicted"/>
<organism evidence="2 3">
    <name type="scientific">Winogradskyella litoriviva</name>
    <dbReference type="NCBI Taxonomy" id="1220182"/>
    <lineage>
        <taxon>Bacteria</taxon>
        <taxon>Pseudomonadati</taxon>
        <taxon>Bacteroidota</taxon>
        <taxon>Flavobacteriia</taxon>
        <taxon>Flavobacteriales</taxon>
        <taxon>Flavobacteriaceae</taxon>
        <taxon>Winogradskyella</taxon>
    </lineage>
</organism>
<keyword evidence="1" id="KW-0812">Transmembrane</keyword>
<dbReference type="Proteomes" id="UP000805085">
    <property type="component" value="Unassembled WGS sequence"/>
</dbReference>
<feature type="transmembrane region" description="Helical" evidence="1">
    <location>
        <begin position="9"/>
        <end position="30"/>
    </location>
</feature>
<dbReference type="RefSeq" id="WP_173301868.1">
    <property type="nucleotide sequence ID" value="NZ_JABRWQ010000005.1"/>
</dbReference>
<accession>A0ABX2E738</accession>
<dbReference type="EMBL" id="JABRWQ010000005">
    <property type="protein sequence ID" value="NRD24225.1"/>
    <property type="molecule type" value="Genomic_DNA"/>
</dbReference>
<reference evidence="2 3" key="1">
    <citation type="journal article" date="2015" name="Int. J. Syst. Evol. Microbiol.">
        <title>Winogradskyella litoriviva sp. nov., isolated from coastal seawater.</title>
        <authorList>
            <person name="Nedashkovskaya O.I."/>
            <person name="Kukhlevskiy A.D."/>
            <person name="Zhukova N.V."/>
            <person name="Kim S.J."/>
            <person name="Rhee S.K."/>
            <person name="Mikhailov V.V."/>
        </authorList>
    </citation>
    <scope>NUCLEOTIDE SEQUENCE [LARGE SCALE GENOMIC DNA]</scope>
    <source>
        <strain evidence="2 3">KMM6491</strain>
    </source>
</reference>
<keyword evidence="1" id="KW-0472">Membrane</keyword>
<evidence type="ECO:0000256" key="1">
    <source>
        <dbReference type="SAM" id="Phobius"/>
    </source>
</evidence>
<name>A0ABX2E738_9FLAO</name>
<sequence>MKQKYKKKGLIIAVVISVFVVLTIVANYVVENKLNRALNGLPRFIKLEYTSLRVNVIAGNLEINAPVVTINGKITQKAILNAQLKSIVIKNLSYWDYLINDEIIVEAIILDQLSLKYNYNRHVGKDEYNKRFLNDLKRIINVETIKMNKADIFVSNFDTDSTLLSIPEFNFELKKLQINPKTSKIENIIKYDDFNLNADNVKYAINQYDDLYIDSILLTCDNAVFKHFEIKTKYKRNKYSELLKEERDHFNLTIKEIKCKEINCGFRAYEKFYLTSQKVQIIYPEAEIYRDKLVANDTSYKSFYSTMLRKLDFELGLSEVEVSNGTIEYLEKVNKETPAGRLRFSNIEAKILNVGNINQLKPTEIKVNSLFMDTSVLKFNWSFKVADVTDKFEFKANLKRFNADQLDQFTKANLNVDFNGELKQTYFTIAGNNNVSRVDFKMKYDDFEVAILKKNGKEKNRFLSKLVNMIVSTNSEKQNNNFRFGQDKEVKRDVTKSIFNFVWLNVKQGLLTAMTGDGLLKKQ</sequence>
<keyword evidence="3" id="KW-1185">Reference proteome</keyword>
<evidence type="ECO:0000313" key="2">
    <source>
        <dbReference type="EMBL" id="NRD24225.1"/>
    </source>
</evidence>
<gene>
    <name evidence="2" type="ORF">HNV10_13280</name>
</gene>
<comment type="caution">
    <text evidence="2">The sequence shown here is derived from an EMBL/GenBank/DDBJ whole genome shotgun (WGS) entry which is preliminary data.</text>
</comment>
<evidence type="ECO:0000313" key="3">
    <source>
        <dbReference type="Proteomes" id="UP000805085"/>
    </source>
</evidence>
<evidence type="ECO:0008006" key="4">
    <source>
        <dbReference type="Google" id="ProtNLM"/>
    </source>
</evidence>
<keyword evidence="1" id="KW-1133">Transmembrane helix</keyword>
<protein>
    <recommendedName>
        <fullName evidence="4">DUF748 domain-containing protein</fullName>
    </recommendedName>
</protein>